<dbReference type="GO" id="GO:0000976">
    <property type="term" value="F:transcription cis-regulatory region binding"/>
    <property type="evidence" value="ECO:0007669"/>
    <property type="project" value="TreeGrafter"/>
</dbReference>
<dbReference type="EMBL" id="CP012288">
    <property type="protein sequence ID" value="AMV67538.1"/>
    <property type="molecule type" value="Genomic_DNA"/>
</dbReference>
<dbReference type="SMART" id="SM00448">
    <property type="entry name" value="REC"/>
    <property type="match status" value="1"/>
</dbReference>
<dbReference type="EMBL" id="CP012275">
    <property type="protein sequence ID" value="AMV62583.1"/>
    <property type="molecule type" value="Genomic_DNA"/>
</dbReference>
<dbReference type="Pfam" id="PF00072">
    <property type="entry name" value="Response_reg"/>
    <property type="match status" value="1"/>
</dbReference>
<evidence type="ECO:0000256" key="1">
    <source>
        <dbReference type="ARBA" id="ARBA00022553"/>
    </source>
</evidence>
<dbReference type="GO" id="GO:0006355">
    <property type="term" value="P:regulation of DNA-templated transcription"/>
    <property type="evidence" value="ECO:0007669"/>
    <property type="project" value="InterPro"/>
</dbReference>
<dbReference type="SUPFAM" id="SSF52172">
    <property type="entry name" value="CheY-like"/>
    <property type="match status" value="1"/>
</dbReference>
<dbReference type="PANTHER" id="PTHR48111:SF73">
    <property type="entry name" value="ALKALINE PHOSPHATASE SYNTHESIS TRANSCRIPTIONAL REGULATORY PROTEIN PHOP"/>
    <property type="match status" value="1"/>
</dbReference>
<dbReference type="Gene3D" id="1.10.10.10">
    <property type="entry name" value="Winged helix-like DNA-binding domain superfamily/Winged helix DNA-binding domain"/>
    <property type="match status" value="1"/>
</dbReference>
<dbReference type="KEGG" id="pdm:ADU72_1613"/>
<dbReference type="GO" id="GO:0000156">
    <property type="term" value="F:phosphorelay response regulator activity"/>
    <property type="evidence" value="ECO:0007669"/>
    <property type="project" value="TreeGrafter"/>
</dbReference>
<keyword evidence="2" id="KW-0902">Two-component regulatory system</keyword>
<evidence type="ECO:0000313" key="12">
    <source>
        <dbReference type="EMBL" id="AMV67538.1"/>
    </source>
</evidence>
<evidence type="ECO:0000259" key="9">
    <source>
        <dbReference type="PROSITE" id="PS50110"/>
    </source>
</evidence>
<dbReference type="GO" id="GO:0032993">
    <property type="term" value="C:protein-DNA complex"/>
    <property type="evidence" value="ECO:0007669"/>
    <property type="project" value="TreeGrafter"/>
</dbReference>
<evidence type="ECO:0000256" key="3">
    <source>
        <dbReference type="ARBA" id="ARBA00023015"/>
    </source>
</evidence>
<accession>A0A143AYS9</accession>
<dbReference type="OrthoDB" id="9790442at2"/>
<organism evidence="11 14">
    <name type="scientific">Pediococcus damnosus</name>
    <dbReference type="NCBI Taxonomy" id="51663"/>
    <lineage>
        <taxon>Bacteria</taxon>
        <taxon>Bacillati</taxon>
        <taxon>Bacillota</taxon>
        <taxon>Bacilli</taxon>
        <taxon>Lactobacillales</taxon>
        <taxon>Lactobacillaceae</taxon>
        <taxon>Pediococcus</taxon>
    </lineage>
</organism>
<reference evidence="13 14" key="1">
    <citation type="journal article" date="2016" name="PLoS ONE">
        <title>The Identification of Novel Diagnostic Marker Genes for the Detection of Beer Spoiling Pediococcus damnosus Strains Using the BlAst Diagnostic Gene findEr.</title>
        <authorList>
            <person name="Behr J."/>
            <person name="Geissler A.J."/>
            <person name="Schmid J."/>
            <person name="Zehe A."/>
            <person name="Vogel R.F."/>
        </authorList>
    </citation>
    <scope>NUCLEOTIDE SEQUENCE [LARGE SCALE GENOMIC DNA]</scope>
    <source>
        <strain evidence="11 14">TMW 2.1533</strain>
        <strain evidence="12 13">TMW 2.1535</strain>
    </source>
</reference>
<feature type="domain" description="OmpR/PhoB-type" evidence="10">
    <location>
        <begin position="135"/>
        <end position="234"/>
    </location>
</feature>
<dbReference type="InterPro" id="IPR001789">
    <property type="entry name" value="Sig_transdc_resp-reg_receiver"/>
</dbReference>
<dbReference type="GO" id="GO:0005829">
    <property type="term" value="C:cytosol"/>
    <property type="evidence" value="ECO:0007669"/>
    <property type="project" value="TreeGrafter"/>
</dbReference>
<dbReference type="FunFam" id="1.10.10.10:FF:000018">
    <property type="entry name" value="DNA-binding response regulator ResD"/>
    <property type="match status" value="1"/>
</dbReference>
<dbReference type="PROSITE" id="PS50110">
    <property type="entry name" value="RESPONSE_REGULATORY"/>
    <property type="match status" value="1"/>
</dbReference>
<dbReference type="Gene3D" id="3.40.50.2300">
    <property type="match status" value="1"/>
</dbReference>
<keyword evidence="5" id="KW-0010">Activator</keyword>
<dbReference type="SMART" id="SM00862">
    <property type="entry name" value="Trans_reg_C"/>
    <property type="match status" value="1"/>
</dbReference>
<dbReference type="GeneID" id="57276143"/>
<gene>
    <name evidence="11" type="ORF">ADU70_1089</name>
    <name evidence="12" type="ORF">ADU72_1613</name>
</gene>
<evidence type="ECO:0000256" key="8">
    <source>
        <dbReference type="PROSITE-ProRule" id="PRU01091"/>
    </source>
</evidence>
<protein>
    <submittedName>
        <fullName evidence="11">Alkaline phosphatase synthesis transcriptional regulatory protein PhoP</fullName>
    </submittedName>
</protein>
<dbReference type="Proteomes" id="UP000076405">
    <property type="component" value="Chromosome"/>
</dbReference>
<evidence type="ECO:0000256" key="4">
    <source>
        <dbReference type="ARBA" id="ARBA00023125"/>
    </source>
</evidence>
<evidence type="ECO:0000256" key="5">
    <source>
        <dbReference type="ARBA" id="ARBA00023159"/>
    </source>
</evidence>
<dbReference type="FunFam" id="3.40.50.2300:FF:000001">
    <property type="entry name" value="DNA-binding response regulator PhoB"/>
    <property type="match status" value="1"/>
</dbReference>
<dbReference type="InterPro" id="IPR036388">
    <property type="entry name" value="WH-like_DNA-bd_sf"/>
</dbReference>
<keyword evidence="4 8" id="KW-0238">DNA-binding</keyword>
<feature type="DNA-binding region" description="OmpR/PhoB-type" evidence="8">
    <location>
        <begin position="135"/>
        <end position="234"/>
    </location>
</feature>
<evidence type="ECO:0000259" key="10">
    <source>
        <dbReference type="PROSITE" id="PS51755"/>
    </source>
</evidence>
<dbReference type="InterPro" id="IPR001867">
    <property type="entry name" value="OmpR/PhoB-type_DNA-bd"/>
</dbReference>
<dbReference type="InterPro" id="IPR039420">
    <property type="entry name" value="WalR-like"/>
</dbReference>
<dbReference type="InterPro" id="IPR011006">
    <property type="entry name" value="CheY-like_superfamily"/>
</dbReference>
<sequence>MNEKILIVDDEPSIVKLITYNLKDAGFEVASVSTGLEALDWLQKNQANFVIMDLMLPGIDGLETIKRIRTTQKEIPILILTAKNNELDKIVGFEIGADDYLTKPFSPRELVARIKAILRRTQNSHHKDISTKVETKRKTVGQLVLDQERYEVFKGHKKVALTPNEFKLLDYLWEHANHVLNRDTILNAVWGYDYAGQTRMVDIHVSHLRDKIEDDPKNPKLILTVRGFGYEFNTKKNAE</sequence>
<dbReference type="RefSeq" id="WP_056986387.1">
    <property type="nucleotide sequence ID" value="NZ_BAAAXI010000161.1"/>
</dbReference>
<dbReference type="CDD" id="cd00383">
    <property type="entry name" value="trans_reg_C"/>
    <property type="match status" value="1"/>
</dbReference>
<dbReference type="Pfam" id="PF00486">
    <property type="entry name" value="Trans_reg_C"/>
    <property type="match status" value="1"/>
</dbReference>
<dbReference type="AlphaFoldDB" id="A0A143AYS9"/>
<feature type="modified residue" description="4-aspartylphosphate" evidence="7">
    <location>
        <position position="53"/>
    </location>
</feature>
<evidence type="ECO:0000256" key="7">
    <source>
        <dbReference type="PROSITE-ProRule" id="PRU00169"/>
    </source>
</evidence>
<evidence type="ECO:0000313" key="14">
    <source>
        <dbReference type="Proteomes" id="UP000076405"/>
    </source>
</evidence>
<keyword evidence="13" id="KW-1185">Reference proteome</keyword>
<dbReference type="PANTHER" id="PTHR48111">
    <property type="entry name" value="REGULATOR OF RPOS"/>
    <property type="match status" value="1"/>
</dbReference>
<dbReference type="SUPFAM" id="SSF46894">
    <property type="entry name" value="C-terminal effector domain of the bipartite response regulators"/>
    <property type="match status" value="1"/>
</dbReference>
<proteinExistence type="predicted"/>
<keyword evidence="6" id="KW-0804">Transcription</keyword>
<keyword evidence="1 7" id="KW-0597">Phosphoprotein</keyword>
<dbReference type="Proteomes" id="UP000076244">
    <property type="component" value="Chromosome"/>
</dbReference>
<evidence type="ECO:0000256" key="2">
    <source>
        <dbReference type="ARBA" id="ARBA00023012"/>
    </source>
</evidence>
<evidence type="ECO:0000256" key="6">
    <source>
        <dbReference type="ARBA" id="ARBA00023163"/>
    </source>
</evidence>
<dbReference type="PROSITE" id="PS51755">
    <property type="entry name" value="OMPR_PHOB"/>
    <property type="match status" value="1"/>
</dbReference>
<dbReference type="InterPro" id="IPR016032">
    <property type="entry name" value="Sig_transdc_resp-reg_C-effctor"/>
</dbReference>
<name>A0A143AYS9_9LACO</name>
<keyword evidence="3" id="KW-0805">Transcription regulation</keyword>
<feature type="domain" description="Response regulatory" evidence="9">
    <location>
        <begin position="4"/>
        <end position="118"/>
    </location>
</feature>
<evidence type="ECO:0000313" key="13">
    <source>
        <dbReference type="Proteomes" id="UP000076244"/>
    </source>
</evidence>
<evidence type="ECO:0000313" key="11">
    <source>
        <dbReference type="EMBL" id="AMV62583.1"/>
    </source>
</evidence>
<dbReference type="Gene3D" id="6.10.250.690">
    <property type="match status" value="1"/>
</dbReference>